<accession>A0AA37RY75</accession>
<keyword evidence="6" id="KW-0227">DNA damage</keyword>
<comment type="cofactor">
    <cofactor evidence="1 18">
        <name>Mg(2+)</name>
        <dbReference type="ChEBI" id="CHEBI:18420"/>
    </cofactor>
</comment>
<gene>
    <name evidence="20" type="primary">mutT</name>
    <name evidence="20" type="ORF">GCM10007895_27960</name>
</gene>
<dbReference type="GO" id="GO:0044716">
    <property type="term" value="F:8-oxo-GDP phosphatase activity"/>
    <property type="evidence" value="ECO:0007669"/>
    <property type="project" value="TreeGrafter"/>
</dbReference>
<feature type="binding site" evidence="18">
    <location>
        <position position="37"/>
    </location>
    <ligand>
        <name>Mg(2+)</name>
        <dbReference type="ChEBI" id="CHEBI:18420"/>
    </ligand>
</feature>
<evidence type="ECO:0000256" key="5">
    <source>
        <dbReference type="ARBA" id="ARBA00022723"/>
    </source>
</evidence>
<keyword evidence="3" id="KW-0515">Mutator protein</keyword>
<dbReference type="SUPFAM" id="SSF55811">
    <property type="entry name" value="Nudix"/>
    <property type="match status" value="1"/>
</dbReference>
<dbReference type="PROSITE" id="PS51462">
    <property type="entry name" value="NUDIX"/>
    <property type="match status" value="1"/>
</dbReference>
<dbReference type="GO" id="GO:0044715">
    <property type="term" value="F:8-oxo-dGDP phosphatase activity"/>
    <property type="evidence" value="ECO:0007669"/>
    <property type="project" value="TreeGrafter"/>
</dbReference>
<dbReference type="PANTHER" id="PTHR47707">
    <property type="entry name" value="8-OXO-DGTP DIPHOSPHATASE"/>
    <property type="match status" value="1"/>
</dbReference>
<comment type="catalytic activity">
    <reaction evidence="10">
        <text>8-oxo-dGTP + H2O = 8-oxo-dGMP + diphosphate + H(+)</text>
        <dbReference type="Rhea" id="RHEA:31575"/>
        <dbReference type="ChEBI" id="CHEBI:15377"/>
        <dbReference type="ChEBI" id="CHEBI:15378"/>
        <dbReference type="ChEBI" id="CHEBI:33019"/>
        <dbReference type="ChEBI" id="CHEBI:63224"/>
        <dbReference type="ChEBI" id="CHEBI:77896"/>
        <dbReference type="EC" id="3.6.1.55"/>
    </reaction>
</comment>
<evidence type="ECO:0000256" key="3">
    <source>
        <dbReference type="ARBA" id="ARBA00022457"/>
    </source>
</evidence>
<keyword evidence="9" id="KW-0234">DNA repair</keyword>
<dbReference type="GO" id="GO:0035539">
    <property type="term" value="F:8-oxo-7,8-dihydrodeoxyguanosine triphosphate pyrophosphatase activity"/>
    <property type="evidence" value="ECO:0007669"/>
    <property type="project" value="UniProtKB-EC"/>
</dbReference>
<dbReference type="InterPro" id="IPR015797">
    <property type="entry name" value="NUDIX_hydrolase-like_dom_sf"/>
</dbReference>
<dbReference type="CDD" id="cd03425">
    <property type="entry name" value="NUDIX_MutT_NudA_like"/>
    <property type="match status" value="1"/>
</dbReference>
<proteinExistence type="inferred from homology"/>
<evidence type="ECO:0000256" key="8">
    <source>
        <dbReference type="ARBA" id="ARBA00022842"/>
    </source>
</evidence>
<evidence type="ECO:0000256" key="18">
    <source>
        <dbReference type="PIRSR" id="PIRSR603561-2"/>
    </source>
</evidence>
<evidence type="ECO:0000256" key="1">
    <source>
        <dbReference type="ARBA" id="ARBA00001946"/>
    </source>
</evidence>
<dbReference type="RefSeq" id="WP_095504671.1">
    <property type="nucleotide sequence ID" value="NZ_BSNC01000006.1"/>
</dbReference>
<dbReference type="InterPro" id="IPR047127">
    <property type="entry name" value="MutT-like"/>
</dbReference>
<dbReference type="PRINTS" id="PR00502">
    <property type="entry name" value="NUDIXFAMILY"/>
</dbReference>
<evidence type="ECO:0000256" key="4">
    <source>
        <dbReference type="ARBA" id="ARBA00022705"/>
    </source>
</evidence>
<evidence type="ECO:0000256" key="17">
    <source>
        <dbReference type="PIRSR" id="PIRSR603561-1"/>
    </source>
</evidence>
<dbReference type="EMBL" id="BSNC01000006">
    <property type="protein sequence ID" value="GLP97489.1"/>
    <property type="molecule type" value="Genomic_DNA"/>
</dbReference>
<feature type="domain" description="Nudix hydrolase" evidence="19">
    <location>
        <begin position="1"/>
        <end position="130"/>
    </location>
</feature>
<keyword evidence="21" id="KW-1185">Reference proteome</keyword>
<keyword evidence="8 18" id="KW-0460">Magnesium</keyword>
<reference evidence="20" key="1">
    <citation type="journal article" date="2014" name="Int. J. Syst. Evol. Microbiol.">
        <title>Complete genome sequence of Corynebacterium casei LMG S-19264T (=DSM 44701T), isolated from a smear-ripened cheese.</title>
        <authorList>
            <consortium name="US DOE Joint Genome Institute (JGI-PGF)"/>
            <person name="Walter F."/>
            <person name="Albersmeier A."/>
            <person name="Kalinowski J."/>
            <person name="Ruckert C."/>
        </authorList>
    </citation>
    <scope>NUCLEOTIDE SEQUENCE</scope>
    <source>
        <strain evidence="20">NBRC 101628</strain>
    </source>
</reference>
<dbReference type="EC" id="3.6.1.55" evidence="12"/>
<evidence type="ECO:0000256" key="9">
    <source>
        <dbReference type="ARBA" id="ARBA00023204"/>
    </source>
</evidence>
<organism evidence="20 21">
    <name type="scientific">Paraferrimonas sedimenticola</name>
    <dbReference type="NCBI Taxonomy" id="375674"/>
    <lineage>
        <taxon>Bacteria</taxon>
        <taxon>Pseudomonadati</taxon>
        <taxon>Pseudomonadota</taxon>
        <taxon>Gammaproteobacteria</taxon>
        <taxon>Alteromonadales</taxon>
        <taxon>Ferrimonadaceae</taxon>
        <taxon>Paraferrimonas</taxon>
    </lineage>
</organism>
<keyword evidence="7" id="KW-0378">Hydrolase</keyword>
<protein>
    <recommendedName>
        <fullName evidence="13">8-oxo-dGTP diphosphatase</fullName>
        <ecNumber evidence="12">3.6.1.55</ecNumber>
    </recommendedName>
    <alternativeName>
        <fullName evidence="16">7,8-dihydro-8-oxoguanine-triphosphatase</fullName>
    </alternativeName>
    <alternativeName>
        <fullName evidence="15">Mutator protein MutT</fullName>
    </alternativeName>
    <alternativeName>
        <fullName evidence="14">dGTP pyrophosphohydrolase</fullName>
    </alternativeName>
</protein>
<evidence type="ECO:0000256" key="2">
    <source>
        <dbReference type="ARBA" id="ARBA00005582"/>
    </source>
</evidence>
<comment type="caution">
    <text evidence="20">The sequence shown here is derived from an EMBL/GenBank/DDBJ whole genome shotgun (WGS) entry which is preliminary data.</text>
</comment>
<evidence type="ECO:0000256" key="6">
    <source>
        <dbReference type="ARBA" id="ARBA00022763"/>
    </source>
</evidence>
<evidence type="ECO:0000256" key="14">
    <source>
        <dbReference type="ARBA" id="ARBA00041592"/>
    </source>
</evidence>
<dbReference type="Gene3D" id="3.90.79.10">
    <property type="entry name" value="Nucleoside Triphosphate Pyrophosphohydrolase"/>
    <property type="match status" value="1"/>
</dbReference>
<name>A0AA37RY75_9GAMM</name>
<evidence type="ECO:0000313" key="20">
    <source>
        <dbReference type="EMBL" id="GLP97489.1"/>
    </source>
</evidence>
<dbReference type="PANTHER" id="PTHR47707:SF1">
    <property type="entry name" value="NUDIX HYDROLASE FAMILY PROTEIN"/>
    <property type="match status" value="1"/>
</dbReference>
<feature type="binding site" evidence="17">
    <location>
        <begin position="34"/>
        <end position="37"/>
    </location>
    <ligand>
        <name>8-oxo-dGTP</name>
        <dbReference type="ChEBI" id="CHEBI:77896"/>
    </ligand>
</feature>
<keyword evidence="5 18" id="KW-0479">Metal-binding</keyword>
<evidence type="ECO:0000313" key="21">
    <source>
        <dbReference type="Proteomes" id="UP001161422"/>
    </source>
</evidence>
<dbReference type="GO" id="GO:0006281">
    <property type="term" value="P:DNA repair"/>
    <property type="evidence" value="ECO:0007669"/>
    <property type="project" value="UniProtKB-KW"/>
</dbReference>
<evidence type="ECO:0000256" key="13">
    <source>
        <dbReference type="ARBA" id="ARBA00040794"/>
    </source>
</evidence>
<evidence type="ECO:0000259" key="19">
    <source>
        <dbReference type="PROSITE" id="PS51462"/>
    </source>
</evidence>
<dbReference type="Proteomes" id="UP001161422">
    <property type="component" value="Unassembled WGS sequence"/>
</dbReference>
<comment type="catalytic activity">
    <reaction evidence="11">
        <text>8-oxo-GTP + H2O = 8-oxo-GMP + diphosphate + H(+)</text>
        <dbReference type="Rhea" id="RHEA:67616"/>
        <dbReference type="ChEBI" id="CHEBI:15377"/>
        <dbReference type="ChEBI" id="CHEBI:15378"/>
        <dbReference type="ChEBI" id="CHEBI:33019"/>
        <dbReference type="ChEBI" id="CHEBI:143553"/>
        <dbReference type="ChEBI" id="CHEBI:145694"/>
    </reaction>
</comment>
<reference evidence="20" key="2">
    <citation type="submission" date="2023-01" db="EMBL/GenBank/DDBJ databases">
        <title>Draft genome sequence of Paraferrimonas sedimenticola strain NBRC 101628.</title>
        <authorList>
            <person name="Sun Q."/>
            <person name="Mori K."/>
        </authorList>
    </citation>
    <scope>NUCLEOTIDE SEQUENCE</scope>
    <source>
        <strain evidence="20">NBRC 101628</strain>
    </source>
</reference>
<dbReference type="NCBIfam" id="TIGR00586">
    <property type="entry name" value="mutt"/>
    <property type="match status" value="1"/>
</dbReference>
<evidence type="ECO:0000256" key="15">
    <source>
        <dbReference type="ARBA" id="ARBA00041979"/>
    </source>
</evidence>
<dbReference type="GO" id="GO:0008413">
    <property type="term" value="F:8-oxo-7,8-dihydroguanosine triphosphate pyrophosphatase activity"/>
    <property type="evidence" value="ECO:0007669"/>
    <property type="project" value="InterPro"/>
</dbReference>
<dbReference type="FunFam" id="3.90.79.10:FF:000014">
    <property type="entry name" value="8-oxo-dGTP diphosphatase MutT"/>
    <property type="match status" value="1"/>
</dbReference>
<evidence type="ECO:0000256" key="16">
    <source>
        <dbReference type="ARBA" id="ARBA00042798"/>
    </source>
</evidence>
<dbReference type="AlphaFoldDB" id="A0AA37RY75"/>
<evidence type="ECO:0000256" key="10">
    <source>
        <dbReference type="ARBA" id="ARBA00035861"/>
    </source>
</evidence>
<dbReference type="GO" id="GO:0046872">
    <property type="term" value="F:metal ion binding"/>
    <property type="evidence" value="ECO:0007669"/>
    <property type="project" value="UniProtKB-KW"/>
</dbReference>
<comment type="similarity">
    <text evidence="2">Belongs to the Nudix hydrolase family.</text>
</comment>
<feature type="binding site" evidence="17">
    <location>
        <position position="23"/>
    </location>
    <ligand>
        <name>8-oxo-dGTP</name>
        <dbReference type="ChEBI" id="CHEBI:77896"/>
    </ligand>
</feature>
<feature type="binding site" evidence="17">
    <location>
        <position position="28"/>
    </location>
    <ligand>
        <name>8-oxo-dGTP</name>
        <dbReference type="ChEBI" id="CHEBI:77896"/>
    </ligand>
</feature>
<dbReference type="InterPro" id="IPR003561">
    <property type="entry name" value="Mutator_MutT"/>
</dbReference>
<dbReference type="GO" id="GO:0006260">
    <property type="term" value="P:DNA replication"/>
    <property type="evidence" value="ECO:0007669"/>
    <property type="project" value="UniProtKB-KW"/>
</dbReference>
<dbReference type="Pfam" id="PF14815">
    <property type="entry name" value="NUDIX_4"/>
    <property type="match status" value="1"/>
</dbReference>
<dbReference type="InterPro" id="IPR000086">
    <property type="entry name" value="NUDIX_hydrolase_dom"/>
</dbReference>
<sequence length="132" mass="15220">MKRIEVAVAVIVNQHGQVLIAKRPEHLHQGGKWEYPGGKIETGESVHQAMVREIREELALELGESEELITLDYEYSDKHVRLCVRWTEHFEGEARGMEGQEVRWVDWQSLEDYRFPDANLPILTAIEARLGA</sequence>
<evidence type="ECO:0000256" key="12">
    <source>
        <dbReference type="ARBA" id="ARBA00038905"/>
    </source>
</evidence>
<dbReference type="InterPro" id="IPR029119">
    <property type="entry name" value="MutY_C"/>
</dbReference>
<feature type="binding site" evidence="18">
    <location>
        <position position="57"/>
    </location>
    <ligand>
        <name>Mg(2+)</name>
        <dbReference type="ChEBI" id="CHEBI:18420"/>
    </ligand>
</feature>
<evidence type="ECO:0000256" key="7">
    <source>
        <dbReference type="ARBA" id="ARBA00022801"/>
    </source>
</evidence>
<evidence type="ECO:0000256" key="11">
    <source>
        <dbReference type="ARBA" id="ARBA00036904"/>
    </source>
</evidence>
<keyword evidence="4" id="KW-0235">DNA replication</keyword>
<feature type="binding site" evidence="17">
    <location>
        <position position="119"/>
    </location>
    <ligand>
        <name>8-oxo-dGTP</name>
        <dbReference type="ChEBI" id="CHEBI:77896"/>
    </ligand>
</feature>
<dbReference type="InterPro" id="IPR020476">
    <property type="entry name" value="Nudix_hydrolase"/>
</dbReference>